<dbReference type="InterPro" id="IPR035897">
    <property type="entry name" value="Toll_tir_struct_dom_sf"/>
</dbReference>
<keyword evidence="5" id="KW-1185">Reference proteome</keyword>
<proteinExistence type="predicted"/>
<dbReference type="RefSeq" id="WP_123556645.1">
    <property type="nucleotide sequence ID" value="NZ_RJVJ01000001.1"/>
</dbReference>
<dbReference type="Pfam" id="PF13676">
    <property type="entry name" value="TIR_2"/>
    <property type="match status" value="1"/>
</dbReference>
<sequence length="257" mass="27995">MSTVFVNYRTGDGDEVAALLEHELSARFGSEQVFRASKSIPAGSRFPQALITAVRRSHVLLAVIGRRWFDPRTPGGRPAVEDPDDWTRREIIEAFETGALVIPVLVDSVRIDRSLLPPELSVLADCQYRRLSMRNSHADLDRIGDDLSRLVPVLAKADTRSPLAGGTKDKEKKEKKGKDEGGTRIRTRDGLGQVGRDLSGTVITAPRGPVHTGSGAQHNGPQFNGDGMGVQYVDGGRVREIRQQVGRAAGPEDGQDR</sequence>
<dbReference type="SUPFAM" id="SSF52200">
    <property type="entry name" value="Toll/Interleukin receptor TIR domain"/>
    <property type="match status" value="1"/>
</dbReference>
<comment type="caution">
    <text evidence="4">The sequence shown here is derived from an EMBL/GenBank/DDBJ whole genome shotgun (WGS) entry which is preliminary data.</text>
</comment>
<evidence type="ECO:0000313" key="5">
    <source>
        <dbReference type="Proteomes" id="UP000266906"/>
    </source>
</evidence>
<protein>
    <submittedName>
        <fullName evidence="4">TIR domain-containing protein</fullName>
    </submittedName>
</protein>
<gene>
    <name evidence="4" type="ORF">EDD38_3699</name>
    <name evidence="3" type="ORF">EDD39_3198</name>
</gene>
<evidence type="ECO:0000256" key="1">
    <source>
        <dbReference type="SAM" id="MobiDB-lite"/>
    </source>
</evidence>
<reference evidence="5 6" key="1">
    <citation type="submission" date="2018-11" db="EMBL/GenBank/DDBJ databases">
        <title>Sequencing the genomes of 1000 actinobacteria strains.</title>
        <authorList>
            <person name="Klenk H.-P."/>
        </authorList>
    </citation>
    <scope>NUCLEOTIDE SEQUENCE [LARGE SCALE GENOMIC DNA]</scope>
    <source>
        <strain evidence="3 6">DSM 44780</strain>
        <strain evidence="4 5">DSM 44781</strain>
    </source>
</reference>
<dbReference type="Proteomes" id="UP000267408">
    <property type="component" value="Unassembled WGS sequence"/>
</dbReference>
<dbReference type="Gene3D" id="3.40.50.10140">
    <property type="entry name" value="Toll/interleukin-1 receptor homology (TIR) domain"/>
    <property type="match status" value="1"/>
</dbReference>
<dbReference type="InterPro" id="IPR000157">
    <property type="entry name" value="TIR_dom"/>
</dbReference>
<name>A0A3N4S9M7_9ACTN</name>
<evidence type="ECO:0000259" key="2">
    <source>
        <dbReference type="Pfam" id="PF13676"/>
    </source>
</evidence>
<feature type="domain" description="TIR" evidence="2">
    <location>
        <begin position="4"/>
        <end position="134"/>
    </location>
</feature>
<organism evidence="4 5">
    <name type="scientific">Kitasatospora cineracea</name>
    <dbReference type="NCBI Taxonomy" id="88074"/>
    <lineage>
        <taxon>Bacteria</taxon>
        <taxon>Bacillati</taxon>
        <taxon>Actinomycetota</taxon>
        <taxon>Actinomycetes</taxon>
        <taxon>Kitasatosporales</taxon>
        <taxon>Streptomycetaceae</taxon>
        <taxon>Kitasatospora</taxon>
    </lineage>
</organism>
<dbReference type="EMBL" id="RKQG01000001">
    <property type="protein sequence ID" value="RPE35350.1"/>
    <property type="molecule type" value="Genomic_DNA"/>
</dbReference>
<accession>A0A3N4S9M7</accession>
<dbReference type="EMBL" id="RJVJ01000001">
    <property type="protein sequence ID" value="ROR44987.1"/>
    <property type="molecule type" value="Genomic_DNA"/>
</dbReference>
<dbReference type="GO" id="GO:0007165">
    <property type="term" value="P:signal transduction"/>
    <property type="evidence" value="ECO:0007669"/>
    <property type="project" value="InterPro"/>
</dbReference>
<evidence type="ECO:0000313" key="6">
    <source>
        <dbReference type="Proteomes" id="UP000267408"/>
    </source>
</evidence>
<dbReference type="Proteomes" id="UP000266906">
    <property type="component" value="Unassembled WGS sequence"/>
</dbReference>
<dbReference type="OrthoDB" id="3654490at2"/>
<accession>A0A8G1UNQ7</accession>
<feature type="compositionally biased region" description="Basic and acidic residues" evidence="1">
    <location>
        <begin position="167"/>
        <end position="189"/>
    </location>
</feature>
<evidence type="ECO:0000313" key="4">
    <source>
        <dbReference type="EMBL" id="RPE35350.1"/>
    </source>
</evidence>
<feature type="region of interest" description="Disordered" evidence="1">
    <location>
        <begin position="158"/>
        <end position="257"/>
    </location>
</feature>
<dbReference type="AlphaFoldDB" id="A0A3N4S9M7"/>
<evidence type="ECO:0000313" key="3">
    <source>
        <dbReference type="EMBL" id="ROR44987.1"/>
    </source>
</evidence>